<sequence>MHVELGNRVELSTDDRDKIELLQMALHNDFDNRCRTTTTPEDNHTQAVAPYKGVAAQNRAFELRSALRARAIRRPSPSPSRKPSAGNPRYHSIPLGIPSRQSAGEWNGHPS</sequence>
<proteinExistence type="predicted"/>
<evidence type="ECO:0000313" key="2">
    <source>
        <dbReference type="EMBL" id="CCE33164.1"/>
    </source>
</evidence>
<comment type="caution">
    <text evidence="2">The sequence shown here is derived from an EMBL/GenBank/DDBJ whole genome shotgun (WGS) entry which is preliminary data.</text>
</comment>
<feature type="region of interest" description="Disordered" evidence="1">
    <location>
        <begin position="69"/>
        <end position="111"/>
    </location>
</feature>
<protein>
    <submittedName>
        <fullName evidence="2">Uncharacterized protein</fullName>
    </submittedName>
</protein>
<keyword evidence="3" id="KW-1185">Reference proteome</keyword>
<dbReference type="OrthoDB" id="10474456at2759"/>
<dbReference type="Proteomes" id="UP000016801">
    <property type="component" value="Unassembled WGS sequence"/>
</dbReference>
<evidence type="ECO:0000313" key="3">
    <source>
        <dbReference type="Proteomes" id="UP000016801"/>
    </source>
</evidence>
<dbReference type="EMBL" id="CAGA01000052">
    <property type="protein sequence ID" value="CCE33164.1"/>
    <property type="molecule type" value="Genomic_DNA"/>
</dbReference>
<reference evidence="2 3" key="1">
    <citation type="journal article" date="2013" name="PLoS Genet.">
        <title>Plant-symbiotic fungi as chemical engineers: Multi-genome analysis of the Clavicipitaceae reveals dynamics of alkaloid loci.</title>
        <authorList>
            <person name="Schardl C.L."/>
            <person name="Young C.A."/>
            <person name="Hesse U."/>
            <person name="Amyotte S.G."/>
            <person name="Andreeva K."/>
            <person name="Calie P.J."/>
            <person name="Fleetwood D.J."/>
            <person name="Haws D.C."/>
            <person name="Moore N."/>
            <person name="Oeser B."/>
            <person name="Panaccione D.G."/>
            <person name="Schweri K.K."/>
            <person name="Voisey C.R."/>
            <person name="Farman M.L."/>
            <person name="Jaromczyk J.W."/>
            <person name="Roe B.A."/>
            <person name="O'Sullivan D.M."/>
            <person name="Scott B."/>
            <person name="Tudzynski P."/>
            <person name="An Z."/>
            <person name="Arnaoudova E.G."/>
            <person name="Bullock C.T."/>
            <person name="Charlton N.D."/>
            <person name="Chen L."/>
            <person name="Cox M."/>
            <person name="Dinkins R.D."/>
            <person name="Florea S."/>
            <person name="Glenn A.E."/>
            <person name="Gordon A."/>
            <person name="Gueldener U."/>
            <person name="Harris D.R."/>
            <person name="Hollin W."/>
            <person name="Jaromczyk J."/>
            <person name="Johnson R.D."/>
            <person name="Khan A.K."/>
            <person name="Leistner E."/>
            <person name="Leuchtmann A."/>
            <person name="Li C."/>
            <person name="Liu J."/>
            <person name="Liu J."/>
            <person name="Liu M."/>
            <person name="Mace W."/>
            <person name="Machado C."/>
            <person name="Nagabhyru P."/>
            <person name="Pan J."/>
            <person name="Schmid J."/>
            <person name="Sugawara K."/>
            <person name="Steiner U."/>
            <person name="Takach J.E."/>
            <person name="Tanaka E."/>
            <person name="Webb J.S."/>
            <person name="Wilson E.V."/>
            <person name="Wiseman J.L."/>
            <person name="Yoshida R."/>
            <person name="Zeng Z."/>
        </authorList>
    </citation>
    <scope>NUCLEOTIDE SEQUENCE [LARGE SCALE GENOMIC DNA]</scope>
    <source>
        <strain evidence="2 3">20.1</strain>
    </source>
</reference>
<dbReference type="VEuPathDB" id="FungiDB:CPUR_07088"/>
<gene>
    <name evidence="2" type="ORF">CPUR_07088</name>
</gene>
<name>M1WHR0_CLAP2</name>
<organism evidence="2 3">
    <name type="scientific">Claviceps purpurea (strain 20.1)</name>
    <name type="common">Ergot fungus</name>
    <name type="synonym">Sphacelia segetum</name>
    <dbReference type="NCBI Taxonomy" id="1111077"/>
    <lineage>
        <taxon>Eukaryota</taxon>
        <taxon>Fungi</taxon>
        <taxon>Dikarya</taxon>
        <taxon>Ascomycota</taxon>
        <taxon>Pezizomycotina</taxon>
        <taxon>Sordariomycetes</taxon>
        <taxon>Hypocreomycetidae</taxon>
        <taxon>Hypocreales</taxon>
        <taxon>Clavicipitaceae</taxon>
        <taxon>Claviceps</taxon>
    </lineage>
</organism>
<dbReference type="HOGENOM" id="CLU_2158118_0_0_1"/>
<evidence type="ECO:0000256" key="1">
    <source>
        <dbReference type="SAM" id="MobiDB-lite"/>
    </source>
</evidence>
<feature type="compositionally biased region" description="Polar residues" evidence="1">
    <location>
        <begin position="99"/>
        <end position="111"/>
    </location>
</feature>
<dbReference type="AlphaFoldDB" id="M1WHR0"/>
<accession>M1WHR0</accession>